<dbReference type="Proteomes" id="UP000199670">
    <property type="component" value="Unassembled WGS sequence"/>
</dbReference>
<feature type="transmembrane region" description="Helical" evidence="1">
    <location>
        <begin position="168"/>
        <end position="188"/>
    </location>
</feature>
<dbReference type="STRING" id="1798182.GA0061081_1165"/>
<sequence>MRNDFYLLKGTVSCLQVDKNPQQTDTKLTMTDRIEKDFYAVFCSIIALICFFICCRPPLRGQRFCCQIGNKKVEGRLNRIGFNEGDYVEMLVKPKKNDVYQPYAVRIPKQHAIIFPQHIGLTTFPLLKVIFILMTVFAVVFLLILLIIELVNDCSLNYIFNIFKYCFLGWIIAIIVSFLIGGGGYSFISNQIYACFGYEKPWKYDSEKEKERFKKLYRINDPEIFNDPQSPDFEKFKEFKALTNYYCRTPTLPNWVKVIDERNKK</sequence>
<evidence type="ECO:0000256" key="1">
    <source>
        <dbReference type="SAM" id="Phobius"/>
    </source>
</evidence>
<feature type="transmembrane region" description="Helical" evidence="1">
    <location>
        <begin position="126"/>
        <end position="148"/>
    </location>
</feature>
<keyword evidence="1" id="KW-0472">Membrane</keyword>
<proteinExistence type="predicted"/>
<dbReference type="EMBL" id="FMAQ01000016">
    <property type="protein sequence ID" value="SCC29315.1"/>
    <property type="molecule type" value="Genomic_DNA"/>
</dbReference>
<dbReference type="AlphaFoldDB" id="A0A1C4DD64"/>
<keyword evidence="1" id="KW-0812">Transmembrane</keyword>
<dbReference type="RefSeq" id="WP_091350513.1">
    <property type="nucleotide sequence ID" value="NZ_FMAQ01000016.1"/>
</dbReference>
<name>A0A1C4DD64_9GAMM</name>
<evidence type="ECO:0000313" key="3">
    <source>
        <dbReference type="Proteomes" id="UP000199670"/>
    </source>
</evidence>
<keyword evidence="1" id="KW-1133">Transmembrane helix</keyword>
<protein>
    <submittedName>
        <fullName evidence="2">Uncharacterized protein</fullName>
    </submittedName>
</protein>
<reference evidence="3" key="1">
    <citation type="submission" date="2016-08" db="EMBL/GenBank/DDBJ databases">
        <authorList>
            <person name="Varghese N."/>
            <person name="Submissions Spin"/>
        </authorList>
    </citation>
    <scope>NUCLEOTIDE SEQUENCE [LARGE SCALE GENOMIC DNA]</scope>
    <source>
        <strain evidence="3">R-53248</strain>
    </source>
</reference>
<accession>A0A1C4DD64</accession>
<gene>
    <name evidence="2" type="ORF">GA0061081_1165</name>
</gene>
<dbReference type="OrthoDB" id="7066143at2"/>
<keyword evidence="3" id="KW-1185">Reference proteome</keyword>
<feature type="transmembrane region" description="Helical" evidence="1">
    <location>
        <begin position="38"/>
        <end position="55"/>
    </location>
</feature>
<evidence type="ECO:0000313" key="2">
    <source>
        <dbReference type="EMBL" id="SCC29315.1"/>
    </source>
</evidence>
<organism evidence="2 3">
    <name type="scientific">Gilliamella bombicola</name>
    <dbReference type="NCBI Taxonomy" id="1798182"/>
    <lineage>
        <taxon>Bacteria</taxon>
        <taxon>Pseudomonadati</taxon>
        <taxon>Pseudomonadota</taxon>
        <taxon>Gammaproteobacteria</taxon>
        <taxon>Orbales</taxon>
        <taxon>Orbaceae</taxon>
        <taxon>Gilliamella</taxon>
    </lineage>
</organism>